<dbReference type="InterPro" id="IPR052102">
    <property type="entry name" value="Enkurin_domain-protein"/>
</dbReference>
<comment type="subcellular location">
    <subcellularLocation>
        <location evidence="1">Cell projection</location>
        <location evidence="1">Cilium</location>
    </subcellularLocation>
    <subcellularLocation>
        <location evidence="2">Cytoplasm</location>
        <location evidence="2">Cytoskeleton</location>
    </subcellularLocation>
</comment>
<dbReference type="AlphaFoldDB" id="A0AAW1V5I8"/>
<feature type="compositionally biased region" description="Basic and acidic residues" evidence="6">
    <location>
        <begin position="88"/>
        <end position="99"/>
    </location>
</feature>
<organism evidence="8 9">
    <name type="scientific">Henosepilachna vigintioctopunctata</name>
    <dbReference type="NCBI Taxonomy" id="420089"/>
    <lineage>
        <taxon>Eukaryota</taxon>
        <taxon>Metazoa</taxon>
        <taxon>Ecdysozoa</taxon>
        <taxon>Arthropoda</taxon>
        <taxon>Hexapoda</taxon>
        <taxon>Insecta</taxon>
        <taxon>Pterygota</taxon>
        <taxon>Neoptera</taxon>
        <taxon>Endopterygota</taxon>
        <taxon>Coleoptera</taxon>
        <taxon>Polyphaga</taxon>
        <taxon>Cucujiformia</taxon>
        <taxon>Coccinelloidea</taxon>
        <taxon>Coccinellidae</taxon>
        <taxon>Epilachninae</taxon>
        <taxon>Epilachnini</taxon>
        <taxon>Henosepilachna</taxon>
    </lineage>
</organism>
<dbReference type="EMBL" id="JARQZJ010000121">
    <property type="protein sequence ID" value="KAK9887992.1"/>
    <property type="molecule type" value="Genomic_DNA"/>
</dbReference>
<evidence type="ECO:0000259" key="7">
    <source>
        <dbReference type="PROSITE" id="PS51665"/>
    </source>
</evidence>
<evidence type="ECO:0000256" key="1">
    <source>
        <dbReference type="ARBA" id="ARBA00004138"/>
    </source>
</evidence>
<feature type="compositionally biased region" description="Polar residues" evidence="6">
    <location>
        <begin position="58"/>
        <end position="72"/>
    </location>
</feature>
<protein>
    <recommendedName>
        <fullName evidence="7">Enkurin domain-containing protein</fullName>
    </recommendedName>
</protein>
<reference evidence="8 9" key="1">
    <citation type="submission" date="2023-03" db="EMBL/GenBank/DDBJ databases">
        <title>Genome insight into feeding habits of ladybird beetles.</title>
        <authorList>
            <person name="Li H.-S."/>
            <person name="Huang Y.-H."/>
            <person name="Pang H."/>
        </authorList>
    </citation>
    <scope>NUCLEOTIDE SEQUENCE [LARGE SCALE GENOMIC DNA]</scope>
    <source>
        <strain evidence="8">SYSU_2023b</strain>
        <tissue evidence="8">Whole body</tissue>
    </source>
</reference>
<evidence type="ECO:0000256" key="4">
    <source>
        <dbReference type="ARBA" id="ARBA00023212"/>
    </source>
</evidence>
<keyword evidence="3" id="KW-0963">Cytoplasm</keyword>
<evidence type="ECO:0000256" key="6">
    <source>
        <dbReference type="SAM" id="MobiDB-lite"/>
    </source>
</evidence>
<dbReference type="PANTHER" id="PTHR21490">
    <property type="entry name" value="ENKURIN-RELATED"/>
    <property type="match status" value="1"/>
</dbReference>
<sequence length="306" mass="35733">MKNDYINFERRFSRTQRNFIKENVSRIKQMQGLIPLSDPDFQRKRKDDKFKNVPSKFSGHSNSTLQSKSKINSKVGPDVQRPLTNNNTKDDKKNKDNISKIKVEKQKFLSRGIQTERLDDISKLYESGVIKYPSAGVRRSPRKELRKFNPDQGDNVNTVDELYEITDNSGVGDRPEHNYVKENIRNIKIKVNKNDSVRDPTQPPPTYQKGVLPKYLKDRRGFEKTVEPEPDCPPGHILLPEDERKETLRVLRQSYADRVQELNSLPVRSDTLKIKKRKMDIEEELKKIDEGIRVFQRPKVFVKINA</sequence>
<feature type="compositionally biased region" description="Basic and acidic residues" evidence="6">
    <location>
        <begin position="40"/>
        <end position="51"/>
    </location>
</feature>
<evidence type="ECO:0000256" key="5">
    <source>
        <dbReference type="ARBA" id="ARBA00023273"/>
    </source>
</evidence>
<evidence type="ECO:0000313" key="8">
    <source>
        <dbReference type="EMBL" id="KAK9887992.1"/>
    </source>
</evidence>
<keyword evidence="5" id="KW-0966">Cell projection</keyword>
<evidence type="ECO:0000256" key="3">
    <source>
        <dbReference type="ARBA" id="ARBA00022490"/>
    </source>
</evidence>
<comment type="caution">
    <text evidence="8">The sequence shown here is derived from an EMBL/GenBank/DDBJ whole genome shotgun (WGS) entry which is preliminary data.</text>
</comment>
<dbReference type="InterPro" id="IPR027012">
    <property type="entry name" value="Enkurin_dom"/>
</dbReference>
<keyword evidence="9" id="KW-1185">Reference proteome</keyword>
<dbReference type="Proteomes" id="UP001431783">
    <property type="component" value="Unassembled WGS sequence"/>
</dbReference>
<dbReference type="Pfam" id="PF13864">
    <property type="entry name" value="Enkurin"/>
    <property type="match status" value="1"/>
</dbReference>
<gene>
    <name evidence="8" type="ORF">WA026_000282</name>
</gene>
<dbReference type="PANTHER" id="PTHR21490:SF2">
    <property type="entry name" value="ENKURIN DOMAIN-CONTAINING PROTEIN 1"/>
    <property type="match status" value="1"/>
</dbReference>
<accession>A0AAW1V5I8</accession>
<evidence type="ECO:0000313" key="9">
    <source>
        <dbReference type="Proteomes" id="UP001431783"/>
    </source>
</evidence>
<proteinExistence type="predicted"/>
<name>A0AAW1V5I8_9CUCU</name>
<dbReference type="GO" id="GO:0005881">
    <property type="term" value="C:cytoplasmic microtubule"/>
    <property type="evidence" value="ECO:0007669"/>
    <property type="project" value="TreeGrafter"/>
</dbReference>
<keyword evidence="4" id="KW-0206">Cytoskeleton</keyword>
<evidence type="ECO:0000256" key="2">
    <source>
        <dbReference type="ARBA" id="ARBA00004245"/>
    </source>
</evidence>
<dbReference type="PROSITE" id="PS51665">
    <property type="entry name" value="ENKURIN"/>
    <property type="match status" value="1"/>
</dbReference>
<dbReference type="GO" id="GO:0005929">
    <property type="term" value="C:cilium"/>
    <property type="evidence" value="ECO:0007669"/>
    <property type="project" value="UniProtKB-SubCell"/>
</dbReference>
<feature type="domain" description="Enkurin" evidence="7">
    <location>
        <begin position="211"/>
        <end position="303"/>
    </location>
</feature>
<feature type="region of interest" description="Disordered" evidence="6">
    <location>
        <begin position="37"/>
        <end position="99"/>
    </location>
</feature>